<organism evidence="9 10">
    <name type="scientific">Phenylobacterium montanum</name>
    <dbReference type="NCBI Taxonomy" id="2823693"/>
    <lineage>
        <taxon>Bacteria</taxon>
        <taxon>Pseudomonadati</taxon>
        <taxon>Pseudomonadota</taxon>
        <taxon>Alphaproteobacteria</taxon>
        <taxon>Caulobacterales</taxon>
        <taxon>Caulobacteraceae</taxon>
        <taxon>Phenylobacterium</taxon>
    </lineage>
</organism>
<evidence type="ECO:0000256" key="7">
    <source>
        <dbReference type="ARBA" id="ARBA00043906"/>
    </source>
</evidence>
<dbReference type="FunFam" id="1.10.630.10:FF:000018">
    <property type="entry name" value="Cytochrome P450 monooxygenase"/>
    <property type="match status" value="1"/>
</dbReference>
<protein>
    <submittedName>
        <fullName evidence="9">Cytochrome P450</fullName>
    </submittedName>
</protein>
<evidence type="ECO:0000256" key="1">
    <source>
        <dbReference type="ARBA" id="ARBA00010617"/>
    </source>
</evidence>
<dbReference type="InterPro" id="IPR017972">
    <property type="entry name" value="Cyt_P450_CS"/>
</dbReference>
<evidence type="ECO:0000256" key="4">
    <source>
        <dbReference type="ARBA" id="ARBA00023002"/>
    </source>
</evidence>
<keyword evidence="6 8" id="KW-0503">Monooxygenase</keyword>
<dbReference type="GO" id="GO:0020037">
    <property type="term" value="F:heme binding"/>
    <property type="evidence" value="ECO:0007669"/>
    <property type="project" value="InterPro"/>
</dbReference>
<gene>
    <name evidence="9" type="ORF">KCG34_09660</name>
</gene>
<evidence type="ECO:0000256" key="8">
    <source>
        <dbReference type="RuleBase" id="RU000461"/>
    </source>
</evidence>
<dbReference type="PANTHER" id="PTHR46696">
    <property type="entry name" value="P450, PUTATIVE (EUROFUNG)-RELATED"/>
    <property type="match status" value="1"/>
</dbReference>
<dbReference type="SUPFAM" id="SSF48264">
    <property type="entry name" value="Cytochrome P450"/>
    <property type="match status" value="1"/>
</dbReference>
<dbReference type="RefSeq" id="WP_211940153.1">
    <property type="nucleotide sequence ID" value="NZ_CP073078.1"/>
</dbReference>
<dbReference type="InterPro" id="IPR001128">
    <property type="entry name" value="Cyt_P450"/>
</dbReference>
<comment type="function">
    <text evidence="7">Cytochromes P450 are a group of heme-thiolate monooxygenases. They oxidize a variety of structurally unrelated compounds, including steroids, fatty acids, and xenobiotics.</text>
</comment>
<dbReference type="KEGG" id="caul:KCG34_09660"/>
<dbReference type="InterPro" id="IPR002397">
    <property type="entry name" value="Cyt_P450_B"/>
</dbReference>
<dbReference type="PANTHER" id="PTHR46696:SF6">
    <property type="entry name" value="P450, PUTATIVE (EUROFUNG)-RELATED"/>
    <property type="match status" value="1"/>
</dbReference>
<dbReference type="CDD" id="cd20625">
    <property type="entry name" value="CYP164-like"/>
    <property type="match status" value="1"/>
</dbReference>
<keyword evidence="5 8" id="KW-0408">Iron</keyword>
<dbReference type="Gene3D" id="1.10.630.10">
    <property type="entry name" value="Cytochrome P450"/>
    <property type="match status" value="1"/>
</dbReference>
<dbReference type="PROSITE" id="PS00086">
    <property type="entry name" value="CYTOCHROME_P450"/>
    <property type="match status" value="1"/>
</dbReference>
<dbReference type="GO" id="GO:0004497">
    <property type="term" value="F:monooxygenase activity"/>
    <property type="evidence" value="ECO:0007669"/>
    <property type="project" value="UniProtKB-KW"/>
</dbReference>
<keyword evidence="4 8" id="KW-0560">Oxidoreductase</keyword>
<evidence type="ECO:0000256" key="3">
    <source>
        <dbReference type="ARBA" id="ARBA00022723"/>
    </source>
</evidence>
<keyword evidence="2 8" id="KW-0349">Heme</keyword>
<name>A0A975G401_9CAUL</name>
<evidence type="ECO:0000313" key="10">
    <source>
        <dbReference type="Proteomes" id="UP000676409"/>
    </source>
</evidence>
<evidence type="ECO:0000256" key="5">
    <source>
        <dbReference type="ARBA" id="ARBA00023004"/>
    </source>
</evidence>
<proteinExistence type="inferred from homology"/>
<sequence>MSEPQDTKPLPTIFQLTPLDPTYRADPHQVLDDLRARCPVHRDNVSGTFVLTRYNDIRPLVSDRSLWRDPLNAEEAAVMQRRFADVVPEGAARGETTSILMLDDPDHARIRGPLVQAFYARVARSRPQVEEIVDRSLDAIAAITEQGQPFDLMSRFCVPIPIDAIASILGVEHSRLAEFREWSEGVIQSLNPFRNEDQTAQMERCSEALSAYFAATIEERRRNPQDDLISDMTRLQGEGAPLSDVELQINLSALLIGGNLTTTDLIGNAVRLLLLHPEELAKLKADPGLINQVVEETLRYEPPVDITGRIASRDMEVGGCPVKTSQAFTFSLRAANRDPDVFEDPHRFDVNRKGKPHVAFGGGAHICIGAPLARLEAQVALGKLFERFPNLRFAEPEAAPEWRTLPFFRGLERLELRA</sequence>
<evidence type="ECO:0000313" key="9">
    <source>
        <dbReference type="EMBL" id="QUD90102.1"/>
    </source>
</evidence>
<reference evidence="9" key="1">
    <citation type="submission" date="2021-04" db="EMBL/GenBank/DDBJ databases">
        <title>The complete genome sequence of Caulobacter sp. S6.</title>
        <authorList>
            <person name="Tang Y."/>
            <person name="Ouyang W."/>
            <person name="Liu Q."/>
            <person name="Huang B."/>
            <person name="Guo Z."/>
            <person name="Lei P."/>
        </authorList>
    </citation>
    <scope>NUCLEOTIDE SEQUENCE</scope>
    <source>
        <strain evidence="9">S6</strain>
    </source>
</reference>
<accession>A0A975G401</accession>
<evidence type="ECO:0000256" key="2">
    <source>
        <dbReference type="ARBA" id="ARBA00022617"/>
    </source>
</evidence>
<dbReference type="EMBL" id="CP073078">
    <property type="protein sequence ID" value="QUD90102.1"/>
    <property type="molecule type" value="Genomic_DNA"/>
</dbReference>
<dbReference type="GO" id="GO:0016705">
    <property type="term" value="F:oxidoreductase activity, acting on paired donors, with incorporation or reduction of molecular oxygen"/>
    <property type="evidence" value="ECO:0007669"/>
    <property type="project" value="InterPro"/>
</dbReference>
<dbReference type="PRINTS" id="PR00385">
    <property type="entry name" value="P450"/>
</dbReference>
<dbReference type="AlphaFoldDB" id="A0A975G401"/>
<keyword evidence="3 8" id="KW-0479">Metal-binding</keyword>
<dbReference type="Proteomes" id="UP000676409">
    <property type="component" value="Chromosome"/>
</dbReference>
<evidence type="ECO:0000256" key="6">
    <source>
        <dbReference type="ARBA" id="ARBA00023033"/>
    </source>
</evidence>
<dbReference type="PRINTS" id="PR00359">
    <property type="entry name" value="BP450"/>
</dbReference>
<dbReference type="InterPro" id="IPR036396">
    <property type="entry name" value="Cyt_P450_sf"/>
</dbReference>
<keyword evidence="10" id="KW-1185">Reference proteome</keyword>
<comment type="similarity">
    <text evidence="1 8">Belongs to the cytochrome P450 family.</text>
</comment>
<dbReference type="Pfam" id="PF00067">
    <property type="entry name" value="p450"/>
    <property type="match status" value="1"/>
</dbReference>
<dbReference type="GO" id="GO:0005506">
    <property type="term" value="F:iron ion binding"/>
    <property type="evidence" value="ECO:0007669"/>
    <property type="project" value="InterPro"/>
</dbReference>